<proteinExistence type="predicted"/>
<keyword evidence="4" id="KW-1185">Reference proteome</keyword>
<sequence>MARLNISMDEVLTLIEKNADYDKKRIRSLGAINDKEVEITVGIGFLPSIKVILVFNKFKEGKIYFTLNSNDNIINMFMGFLKKTDGDNFIYIHNKVVIVKANKFLLKNFSGIQIIDLNIVDKEVYVKLYINKNI</sequence>
<protein>
    <submittedName>
        <fullName evidence="1">Uncharacterized protein</fullName>
    </submittedName>
</protein>
<dbReference type="KEGG" id="cpat:CLPA_c33150"/>
<dbReference type="RefSeq" id="WP_003446579.1">
    <property type="nucleotide sequence ID" value="NZ_ANZB01000011.1"/>
</dbReference>
<dbReference type="EMBL" id="CP009268">
    <property type="protein sequence ID" value="AJA53369.1"/>
    <property type="molecule type" value="Genomic_DNA"/>
</dbReference>
<dbReference type="GeneID" id="93075419"/>
<organism evidence="1 4">
    <name type="scientific">Clostridium pasteurianum DSM 525 = ATCC 6013</name>
    <dbReference type="NCBI Taxonomy" id="1262449"/>
    <lineage>
        <taxon>Bacteria</taxon>
        <taxon>Bacillati</taxon>
        <taxon>Bacillota</taxon>
        <taxon>Clostridia</taxon>
        <taxon>Eubacteriales</taxon>
        <taxon>Clostridiaceae</taxon>
        <taxon>Clostridium</taxon>
    </lineage>
</organism>
<accession>A0A0H3J5U2</accession>
<evidence type="ECO:0000313" key="1">
    <source>
        <dbReference type="EMBL" id="AJA53369.1"/>
    </source>
</evidence>
<evidence type="ECO:0000313" key="2">
    <source>
        <dbReference type="EMBL" id="KRU14606.1"/>
    </source>
</evidence>
<reference evidence="2 3" key="3">
    <citation type="journal article" name="Genome Announc.">
        <title>Improved Draft Genome Sequence of Clostridium pasteurianum Strain ATCC 6013 (DSM 525) Using a Hybrid Next-Generation Sequencing Approach.</title>
        <authorList>
            <person name="Pyne M.E."/>
            <person name="Utturkar S."/>
            <person name="Brown S.D."/>
            <person name="Moo-Young M."/>
            <person name="Chung D.A."/>
            <person name="Chou C.P."/>
        </authorList>
    </citation>
    <scope>NUCLEOTIDE SEQUENCE [LARGE SCALE GENOMIC DNA]</scope>
    <source>
        <strain evidence="2 3">ATCC 6013</strain>
    </source>
</reference>
<evidence type="ECO:0000313" key="4">
    <source>
        <dbReference type="Proteomes" id="UP000030905"/>
    </source>
</evidence>
<dbReference type="Proteomes" id="UP000030905">
    <property type="component" value="Chromosome"/>
</dbReference>
<dbReference type="Proteomes" id="UP000028042">
    <property type="component" value="Unassembled WGS sequence"/>
</dbReference>
<dbReference type="KEGG" id="cpae:CPAST_c33150"/>
<dbReference type="EMBL" id="JPGY02000001">
    <property type="protein sequence ID" value="KRU14606.1"/>
    <property type="molecule type" value="Genomic_DNA"/>
</dbReference>
<dbReference type="eggNOG" id="ENOG50327GB">
    <property type="taxonomic scope" value="Bacteria"/>
</dbReference>
<reference evidence="2" key="2">
    <citation type="submission" date="2015-10" db="EMBL/GenBank/DDBJ databases">
        <title>Improved Draft Genome Sequence of Clostridium pasteurianum Strain ATCC 6013 (DSM 525) Using a Hybrid Next-Generation Sequencing Approach.</title>
        <authorList>
            <person name="Pyne M.E."/>
            <person name="Utturkar S.M."/>
            <person name="Brown S.D."/>
            <person name="Moo-Young M."/>
            <person name="Chung D.A."/>
            <person name="Chou P.C."/>
        </authorList>
    </citation>
    <scope>NUCLEOTIDE SEQUENCE</scope>
    <source>
        <strain evidence="2">ATCC 6013</strain>
    </source>
</reference>
<evidence type="ECO:0000313" key="3">
    <source>
        <dbReference type="Proteomes" id="UP000028042"/>
    </source>
</evidence>
<reference evidence="1 4" key="1">
    <citation type="journal article" date="2015" name="Genome Announc.">
        <title>Complete Genome Sequence of the Nitrogen-Fixing and Solvent-Producing Clostridium pasteurianum DSM 525.</title>
        <authorList>
            <person name="Poehlein A."/>
            <person name="Grosse-Honebrink A."/>
            <person name="Zhang Y."/>
            <person name="Minton N.P."/>
            <person name="Daniel R."/>
        </authorList>
    </citation>
    <scope>NUCLEOTIDE SEQUENCE [LARGE SCALE GENOMIC DNA]</scope>
    <source>
        <strain evidence="1">DSM 525</strain>
        <strain evidence="4">DSM 525 / ATCC 6013</strain>
    </source>
</reference>
<name>A0A0H3J5U2_CLOPA</name>
<dbReference type="AlphaFoldDB" id="A0A0H3J5U2"/>
<gene>
    <name evidence="1" type="ORF">CLPA_c33150</name>
    <name evidence="2" type="ORF">CP6013_03865</name>
</gene>
<dbReference type="PATRIC" id="fig|1262449.3.peg.3044"/>